<dbReference type="VEuPathDB" id="FungiDB:H310_00726"/>
<dbReference type="GeneID" id="20077776"/>
<keyword evidence="9" id="KW-0106">Calcium</keyword>
<dbReference type="PROSITE" id="PS00108">
    <property type="entry name" value="PROTEIN_KINASE_ST"/>
    <property type="match status" value="1"/>
</dbReference>
<dbReference type="Pfam" id="PF00069">
    <property type="entry name" value="Pkinase"/>
    <property type="match status" value="1"/>
</dbReference>
<gene>
    <name evidence="18" type="ORF">H310_00726</name>
</gene>
<evidence type="ECO:0000256" key="1">
    <source>
        <dbReference type="ARBA" id="ARBA00001946"/>
    </source>
</evidence>
<dbReference type="InterPro" id="IPR011009">
    <property type="entry name" value="Kinase-like_dom_sf"/>
</dbReference>
<dbReference type="CDD" id="cd05117">
    <property type="entry name" value="STKc_CAMK"/>
    <property type="match status" value="1"/>
</dbReference>
<dbReference type="SUPFAM" id="SSF56112">
    <property type="entry name" value="Protein kinase-like (PK-like)"/>
    <property type="match status" value="1"/>
</dbReference>
<dbReference type="FunFam" id="3.30.200.20:FF:000315">
    <property type="entry name" value="Calcium-dependent protein kinase 3"/>
    <property type="match status" value="1"/>
</dbReference>
<dbReference type="STRING" id="157072.A0A024UV98"/>
<feature type="domain" description="Protein kinase" evidence="17">
    <location>
        <begin position="22"/>
        <end position="288"/>
    </location>
</feature>
<evidence type="ECO:0000256" key="14">
    <source>
        <dbReference type="PROSITE-ProRule" id="PRU10141"/>
    </source>
</evidence>
<dbReference type="InterPro" id="IPR008271">
    <property type="entry name" value="Ser/Thr_kinase_AS"/>
</dbReference>
<comment type="catalytic activity">
    <reaction evidence="13">
        <text>L-seryl-[protein] + ATP = O-phospho-L-seryl-[protein] + ADP + H(+)</text>
        <dbReference type="Rhea" id="RHEA:17989"/>
        <dbReference type="Rhea" id="RHEA-COMP:9863"/>
        <dbReference type="Rhea" id="RHEA-COMP:11604"/>
        <dbReference type="ChEBI" id="CHEBI:15378"/>
        <dbReference type="ChEBI" id="CHEBI:29999"/>
        <dbReference type="ChEBI" id="CHEBI:30616"/>
        <dbReference type="ChEBI" id="CHEBI:83421"/>
        <dbReference type="ChEBI" id="CHEBI:456216"/>
        <dbReference type="EC" id="2.7.11.1"/>
    </reaction>
</comment>
<evidence type="ECO:0000256" key="11">
    <source>
        <dbReference type="ARBA" id="ARBA00024334"/>
    </source>
</evidence>
<evidence type="ECO:0000256" key="13">
    <source>
        <dbReference type="ARBA" id="ARBA00048679"/>
    </source>
</evidence>
<evidence type="ECO:0000256" key="9">
    <source>
        <dbReference type="ARBA" id="ARBA00022837"/>
    </source>
</evidence>
<dbReference type="RefSeq" id="XP_008861827.1">
    <property type="nucleotide sequence ID" value="XM_008863605.1"/>
</dbReference>
<dbReference type="PANTHER" id="PTHR24347">
    <property type="entry name" value="SERINE/THREONINE-PROTEIN KINASE"/>
    <property type="match status" value="1"/>
</dbReference>
<keyword evidence="3 15" id="KW-0723">Serine/threonine-protein kinase</keyword>
<dbReference type="PROSITE" id="PS00107">
    <property type="entry name" value="PROTEIN_KINASE_ATP"/>
    <property type="match status" value="1"/>
</dbReference>
<comment type="cofactor">
    <cofactor evidence="1">
        <name>Mg(2+)</name>
        <dbReference type="ChEBI" id="CHEBI:18420"/>
    </cofactor>
</comment>
<comment type="catalytic activity">
    <reaction evidence="12">
        <text>L-threonyl-[protein] + ATP = O-phospho-L-threonyl-[protein] + ADP + H(+)</text>
        <dbReference type="Rhea" id="RHEA:46608"/>
        <dbReference type="Rhea" id="RHEA-COMP:11060"/>
        <dbReference type="Rhea" id="RHEA-COMP:11605"/>
        <dbReference type="ChEBI" id="CHEBI:15378"/>
        <dbReference type="ChEBI" id="CHEBI:30013"/>
        <dbReference type="ChEBI" id="CHEBI:30616"/>
        <dbReference type="ChEBI" id="CHEBI:61977"/>
        <dbReference type="ChEBI" id="CHEBI:456216"/>
        <dbReference type="EC" id="2.7.11.1"/>
    </reaction>
</comment>
<keyword evidence="5" id="KW-0479">Metal-binding</keyword>
<accession>A0A024UV98</accession>
<evidence type="ECO:0000256" key="6">
    <source>
        <dbReference type="ARBA" id="ARBA00022737"/>
    </source>
</evidence>
<keyword evidence="7 14" id="KW-0547">Nucleotide-binding</keyword>
<evidence type="ECO:0000256" key="8">
    <source>
        <dbReference type="ARBA" id="ARBA00022777"/>
    </source>
</evidence>
<dbReference type="InterPro" id="IPR000719">
    <property type="entry name" value="Prot_kinase_dom"/>
</dbReference>
<evidence type="ECO:0000256" key="12">
    <source>
        <dbReference type="ARBA" id="ARBA00047899"/>
    </source>
</evidence>
<organism evidence="18">
    <name type="scientific">Aphanomyces invadans</name>
    <dbReference type="NCBI Taxonomy" id="157072"/>
    <lineage>
        <taxon>Eukaryota</taxon>
        <taxon>Sar</taxon>
        <taxon>Stramenopiles</taxon>
        <taxon>Oomycota</taxon>
        <taxon>Saprolegniomycetes</taxon>
        <taxon>Saprolegniales</taxon>
        <taxon>Verrucalvaceae</taxon>
        <taxon>Aphanomyces</taxon>
    </lineage>
</organism>
<dbReference type="SMART" id="SM00220">
    <property type="entry name" value="S_TKc"/>
    <property type="match status" value="1"/>
</dbReference>
<dbReference type="Gene3D" id="1.10.510.10">
    <property type="entry name" value="Transferase(Phosphotransferase) domain 1"/>
    <property type="match status" value="1"/>
</dbReference>
<name>A0A024UV98_9STRA</name>
<keyword evidence="6" id="KW-0677">Repeat</keyword>
<reference evidence="18" key="1">
    <citation type="submission" date="2013-12" db="EMBL/GenBank/DDBJ databases">
        <title>The Genome Sequence of Aphanomyces invadans NJM9701.</title>
        <authorList>
            <consortium name="The Broad Institute Genomics Platform"/>
            <person name="Russ C."/>
            <person name="Tyler B."/>
            <person name="van West P."/>
            <person name="Dieguez-Uribeondo J."/>
            <person name="Young S.K."/>
            <person name="Zeng Q."/>
            <person name="Gargeya S."/>
            <person name="Fitzgerald M."/>
            <person name="Abouelleil A."/>
            <person name="Alvarado L."/>
            <person name="Chapman S.B."/>
            <person name="Gainer-Dewar J."/>
            <person name="Goldberg J."/>
            <person name="Griggs A."/>
            <person name="Gujja S."/>
            <person name="Hansen M."/>
            <person name="Howarth C."/>
            <person name="Imamovic A."/>
            <person name="Ireland A."/>
            <person name="Larimer J."/>
            <person name="McCowan C."/>
            <person name="Murphy C."/>
            <person name="Pearson M."/>
            <person name="Poon T.W."/>
            <person name="Priest M."/>
            <person name="Roberts A."/>
            <person name="Saif S."/>
            <person name="Shea T."/>
            <person name="Sykes S."/>
            <person name="Wortman J."/>
            <person name="Nusbaum C."/>
            <person name="Birren B."/>
        </authorList>
    </citation>
    <scope>NUCLEOTIDE SEQUENCE [LARGE SCALE GENOMIC DNA]</scope>
    <source>
        <strain evidence="18">NJM9701</strain>
    </source>
</reference>
<evidence type="ECO:0000256" key="15">
    <source>
        <dbReference type="RuleBase" id="RU000304"/>
    </source>
</evidence>
<proteinExistence type="inferred from homology"/>
<dbReference type="OrthoDB" id="442176at2759"/>
<evidence type="ECO:0000256" key="7">
    <source>
        <dbReference type="ARBA" id="ARBA00022741"/>
    </source>
</evidence>
<feature type="compositionally biased region" description="Polar residues" evidence="16">
    <location>
        <begin position="344"/>
        <end position="353"/>
    </location>
</feature>
<dbReference type="GO" id="GO:0046872">
    <property type="term" value="F:metal ion binding"/>
    <property type="evidence" value="ECO:0007669"/>
    <property type="project" value="UniProtKB-KW"/>
</dbReference>
<keyword evidence="10 14" id="KW-0067">ATP-binding</keyword>
<dbReference type="EC" id="2.7.11.1" evidence="2"/>
<evidence type="ECO:0000256" key="16">
    <source>
        <dbReference type="SAM" id="MobiDB-lite"/>
    </source>
</evidence>
<evidence type="ECO:0000256" key="2">
    <source>
        <dbReference type="ARBA" id="ARBA00012513"/>
    </source>
</evidence>
<keyword evidence="8 18" id="KW-0418">Kinase</keyword>
<dbReference type="GO" id="GO:0004674">
    <property type="term" value="F:protein serine/threonine kinase activity"/>
    <property type="evidence" value="ECO:0007669"/>
    <property type="project" value="UniProtKB-KW"/>
</dbReference>
<feature type="region of interest" description="Disordered" evidence="16">
    <location>
        <begin position="334"/>
        <end position="353"/>
    </location>
</feature>
<dbReference type="PROSITE" id="PS50011">
    <property type="entry name" value="PROTEIN_KINASE_DOM"/>
    <property type="match status" value="1"/>
</dbReference>
<evidence type="ECO:0000256" key="3">
    <source>
        <dbReference type="ARBA" id="ARBA00022527"/>
    </source>
</evidence>
<dbReference type="AlphaFoldDB" id="A0A024UV98"/>
<comment type="similarity">
    <text evidence="11">Belongs to the protein kinase superfamily. Ser/Thr protein kinase family. CDPK subfamily.</text>
</comment>
<protein>
    <recommendedName>
        <fullName evidence="2">non-specific serine/threonine protein kinase</fullName>
        <ecNumber evidence="2">2.7.11.1</ecNumber>
    </recommendedName>
</protein>
<evidence type="ECO:0000256" key="4">
    <source>
        <dbReference type="ARBA" id="ARBA00022679"/>
    </source>
</evidence>
<keyword evidence="4" id="KW-0808">Transferase</keyword>
<dbReference type="eggNOG" id="KOG0033">
    <property type="taxonomic scope" value="Eukaryota"/>
</dbReference>
<sequence>MGCFLSSLCDFRPRSERFREHYVLGRKIGEGAFSVVRRATHKETNKVFAVKCYRKTRLTARDAQDIHYEVSILKQMHHPNIINLYAFYDEPEFYYMVMDLVEGGELFDQLLEKVHYSEKEARDVIKVVLQAIAYCHNLGIVHRDLKPDNILLTSRHGDGRSIKIADFGFAKQLVDNHDSLLSSCGTPEYIAPEIVYNVYHRTHKVPYGTAVDIWAIGVMTFFLVSGVTPFHSSNQSIMLRKIAQADYKFLSPYWDDVSAEAKAFVGRMLTVDAKDRATATELLQDPWIIGHDVPADPLPEVLRRIQARHRLKMAISTVHTSVIIDSSSRRRRSFVARSQPPSPISSNATQSLS</sequence>
<evidence type="ECO:0000259" key="17">
    <source>
        <dbReference type="PROSITE" id="PS50011"/>
    </source>
</evidence>
<dbReference type="EMBL" id="KI913952">
    <property type="protein sequence ID" value="ETW10416.1"/>
    <property type="molecule type" value="Genomic_DNA"/>
</dbReference>
<dbReference type="FunFam" id="1.10.510.10:FF:000571">
    <property type="entry name" value="Maternal embryonic leucine zipper kinase"/>
    <property type="match status" value="1"/>
</dbReference>
<dbReference type="GO" id="GO:0005524">
    <property type="term" value="F:ATP binding"/>
    <property type="evidence" value="ECO:0007669"/>
    <property type="project" value="UniProtKB-UniRule"/>
</dbReference>
<evidence type="ECO:0000313" key="18">
    <source>
        <dbReference type="EMBL" id="ETW10416.1"/>
    </source>
</evidence>
<dbReference type="InterPro" id="IPR017441">
    <property type="entry name" value="Protein_kinase_ATP_BS"/>
</dbReference>
<dbReference type="Gene3D" id="3.30.200.20">
    <property type="entry name" value="Phosphorylase Kinase, domain 1"/>
    <property type="match status" value="1"/>
</dbReference>
<evidence type="ECO:0000256" key="5">
    <source>
        <dbReference type="ARBA" id="ARBA00022723"/>
    </source>
</evidence>
<feature type="binding site" evidence="14">
    <location>
        <position position="51"/>
    </location>
    <ligand>
        <name>ATP</name>
        <dbReference type="ChEBI" id="CHEBI:30616"/>
    </ligand>
</feature>
<evidence type="ECO:0000256" key="10">
    <source>
        <dbReference type="ARBA" id="ARBA00022840"/>
    </source>
</evidence>